<dbReference type="Gene3D" id="1.50.10.10">
    <property type="match status" value="1"/>
</dbReference>
<accession>A0ABW4JY91</accession>
<evidence type="ECO:0000256" key="1">
    <source>
        <dbReference type="ARBA" id="ARBA00022801"/>
    </source>
</evidence>
<dbReference type="InterPro" id="IPR012341">
    <property type="entry name" value="6hp_glycosidase-like_sf"/>
</dbReference>
<dbReference type="InterPro" id="IPR008928">
    <property type="entry name" value="6-hairpin_glycosidase_sf"/>
</dbReference>
<dbReference type="SUPFAM" id="SSF48208">
    <property type="entry name" value="Six-hairpin glycosidases"/>
    <property type="match status" value="1"/>
</dbReference>
<dbReference type="InterPro" id="IPR052043">
    <property type="entry name" value="PolySaccharide_Degr_Enz"/>
</dbReference>
<comment type="caution">
    <text evidence="2">The sequence shown here is derived from an EMBL/GenBank/DDBJ whole genome shotgun (WGS) entry which is preliminary data.</text>
</comment>
<evidence type="ECO:0000313" key="3">
    <source>
        <dbReference type="Proteomes" id="UP001597327"/>
    </source>
</evidence>
<gene>
    <name evidence="2" type="ORF">ACFSC7_11545</name>
</gene>
<dbReference type="PANTHER" id="PTHR33886:SF8">
    <property type="entry name" value="UNSATURATED RHAMNOGALACTURONAN HYDROLASE (EUROFUNG)"/>
    <property type="match status" value="1"/>
</dbReference>
<proteinExistence type="predicted"/>
<dbReference type="Proteomes" id="UP001597327">
    <property type="component" value="Unassembled WGS sequence"/>
</dbReference>
<dbReference type="InterPro" id="IPR010905">
    <property type="entry name" value="Glyco_hydro_88"/>
</dbReference>
<dbReference type="RefSeq" id="WP_244304574.1">
    <property type="nucleotide sequence ID" value="NZ_JBHUFA010000004.1"/>
</dbReference>
<evidence type="ECO:0000313" key="2">
    <source>
        <dbReference type="EMBL" id="MFD1696151.1"/>
    </source>
</evidence>
<organism evidence="2 3">
    <name type="scientific">Roseibium aestuarii</name>
    <dbReference type="NCBI Taxonomy" id="2600299"/>
    <lineage>
        <taxon>Bacteria</taxon>
        <taxon>Pseudomonadati</taxon>
        <taxon>Pseudomonadota</taxon>
        <taxon>Alphaproteobacteria</taxon>
        <taxon>Hyphomicrobiales</taxon>
        <taxon>Stappiaceae</taxon>
        <taxon>Roseibium</taxon>
    </lineage>
</organism>
<protein>
    <submittedName>
        <fullName evidence="2">Glycoside hydrolase family 105 protein</fullName>
    </submittedName>
</protein>
<reference evidence="3" key="1">
    <citation type="journal article" date="2019" name="Int. J. Syst. Evol. Microbiol.">
        <title>The Global Catalogue of Microorganisms (GCM) 10K type strain sequencing project: providing services to taxonomists for standard genome sequencing and annotation.</title>
        <authorList>
            <consortium name="The Broad Institute Genomics Platform"/>
            <consortium name="The Broad Institute Genome Sequencing Center for Infectious Disease"/>
            <person name="Wu L."/>
            <person name="Ma J."/>
        </authorList>
    </citation>
    <scope>NUCLEOTIDE SEQUENCE [LARGE SCALE GENOMIC DNA]</scope>
    <source>
        <strain evidence="3">JCM 3369</strain>
    </source>
</reference>
<dbReference type="EMBL" id="JBHUFA010000004">
    <property type="protein sequence ID" value="MFD1696151.1"/>
    <property type="molecule type" value="Genomic_DNA"/>
</dbReference>
<dbReference type="Pfam" id="PF07470">
    <property type="entry name" value="Glyco_hydro_88"/>
    <property type="match status" value="1"/>
</dbReference>
<keyword evidence="3" id="KW-1185">Reference proteome</keyword>
<keyword evidence="1 2" id="KW-0378">Hydrolase</keyword>
<dbReference type="GO" id="GO:0016787">
    <property type="term" value="F:hydrolase activity"/>
    <property type="evidence" value="ECO:0007669"/>
    <property type="project" value="UniProtKB-KW"/>
</dbReference>
<dbReference type="PANTHER" id="PTHR33886">
    <property type="entry name" value="UNSATURATED RHAMNOGALACTURONAN HYDROLASE (EUROFUNG)"/>
    <property type="match status" value="1"/>
</dbReference>
<sequence>MLTAFFDVYATRYQPYKRGHWCYEDGCLYRGLELLHLATGEERWLDHLLRLITPQIRRGSDGTVSLAGYDPSEYNIDNILSGRALLYLAKVTGDPLYLEAAALLASQLRTHPRTRSGVYWHKLRYPWQIWLDGLYMAAPFQVGYGMTTNSPGLIEDSLSQLSTALSQSFVPATGLYAHATDEAGMQPWALAGGGHSRAHWARALGWLAMCLVDVAALVGPERFAPLQDATIRLMRKLMDLRQPSGLWLQVIDQPQLSGNFEETSASAMLVYALLQANKLDLCPGFGEAEANRLLRDLCLGSLARGADGTLQMARICEVAGLGRYQDRYRDGSAEYYVSERVVADDIKGVGPLMMAVACGKSIPQIVERDIAPMQGETA</sequence>
<name>A0ABW4JY91_9HYPH</name>